<keyword evidence="2" id="KW-0813">Transport</keyword>
<evidence type="ECO:0000259" key="8">
    <source>
        <dbReference type="PROSITE" id="PS50929"/>
    </source>
</evidence>
<dbReference type="Pfam" id="PF00005">
    <property type="entry name" value="ABC_tran"/>
    <property type="match status" value="1"/>
</dbReference>
<feature type="domain" description="ABC transporter" evidence="7">
    <location>
        <begin position="379"/>
        <end position="583"/>
    </location>
</feature>
<feature type="transmembrane region" description="Helical" evidence="6">
    <location>
        <begin position="37"/>
        <end position="56"/>
    </location>
</feature>
<organism evidence="9">
    <name type="scientific">Variovorax paradoxus</name>
    <dbReference type="NCBI Taxonomy" id="34073"/>
    <lineage>
        <taxon>Bacteria</taxon>
        <taxon>Pseudomonadati</taxon>
        <taxon>Pseudomonadota</taxon>
        <taxon>Betaproteobacteria</taxon>
        <taxon>Burkholderiales</taxon>
        <taxon>Comamonadaceae</taxon>
        <taxon>Variovorax</taxon>
    </lineage>
</organism>
<dbReference type="GO" id="GO:0005886">
    <property type="term" value="C:plasma membrane"/>
    <property type="evidence" value="ECO:0007669"/>
    <property type="project" value="UniProtKB-SubCell"/>
</dbReference>
<name>A0A679JLD5_VARPD</name>
<dbReference type="SUPFAM" id="SSF90123">
    <property type="entry name" value="ABC transporter transmembrane region"/>
    <property type="match status" value="1"/>
</dbReference>
<dbReference type="PROSITE" id="PS50929">
    <property type="entry name" value="ABC_TM1F"/>
    <property type="match status" value="1"/>
</dbReference>
<feature type="transmembrane region" description="Helical" evidence="6">
    <location>
        <begin position="76"/>
        <end position="97"/>
    </location>
</feature>
<proteinExistence type="predicted"/>
<dbReference type="InterPro" id="IPR036640">
    <property type="entry name" value="ABC1_TM_sf"/>
</dbReference>
<dbReference type="AlphaFoldDB" id="A0A679JLD5"/>
<dbReference type="Pfam" id="PF06472">
    <property type="entry name" value="ABC_membrane_2"/>
    <property type="match status" value="1"/>
</dbReference>
<dbReference type="EMBL" id="LR743508">
    <property type="protein sequence ID" value="CAA2109801.1"/>
    <property type="molecule type" value="Genomic_DNA"/>
</dbReference>
<sequence>MSERPETRVEPLPKTGVFRQVGELLGALRASPVAKTLLGLVGAIVVVVALTAYGQIELNSWNKPFYDAISRRDLNEFVVQVGVFAIIAGVLLVLNVAQRWLGETLQLKLREAVVNDLVGRWLQPRRAFWLQASGPMGAHPDQRMHDDTLKLCDLSVNLGVGLLQAAMLFGSFASVLWVLSKDFSLFFDGKDHVLPGFMLWAAIAYAVAGSLVTYWVGNGLISRNAERYAREGELRFSLTRINEHLDGISLAGGEGDEKRRVAMHFGDVLRATSRVVMGLTNLTWVTAGFGWVTIIAPTLVASPLYFSGKVSFGGLMMAAAAFTQAQSSLRWFVDNFSIIADWRATLLRVSDLRRMLAADLEAQQAGGRIAYEEGEAGALAIEALEVRSWTGYDQLDAPALVVRRGQCLLILGTPGTEKTLLFRALAGLWPWGSGTVRRPAGETIHYMPRGTPYIPRGTLSEVLSYATEPANYPREAMVAALASVGLQRLEPSLNKTGRWESELSMDEQLRLGFARVVLQAPAWLVMDEAFSAFDDDSLELIIGVLGELTNTGIVHIGSPGEARDRLFTQVVHLVKAPDAADAMSGEQRA</sequence>
<evidence type="ECO:0000256" key="3">
    <source>
        <dbReference type="ARBA" id="ARBA00022692"/>
    </source>
</evidence>
<feature type="transmembrane region" description="Helical" evidence="6">
    <location>
        <begin position="197"/>
        <end position="217"/>
    </location>
</feature>
<gene>
    <name evidence="9" type="primary">yddA</name>
    <name evidence="9" type="ORF">VVAX_06073</name>
</gene>
<accession>A0A679JLD5</accession>
<dbReference type="InterPro" id="IPR011527">
    <property type="entry name" value="ABC1_TM_dom"/>
</dbReference>
<keyword evidence="9" id="KW-0067">ATP-binding</keyword>
<dbReference type="GO" id="GO:0140359">
    <property type="term" value="F:ABC-type transporter activity"/>
    <property type="evidence" value="ECO:0007669"/>
    <property type="project" value="InterPro"/>
</dbReference>
<dbReference type="PANTHER" id="PTHR11384">
    <property type="entry name" value="ATP-BINDING CASSETTE, SUB-FAMILY D MEMBER"/>
    <property type="match status" value="1"/>
</dbReference>
<dbReference type="GO" id="GO:0016887">
    <property type="term" value="F:ATP hydrolysis activity"/>
    <property type="evidence" value="ECO:0007669"/>
    <property type="project" value="InterPro"/>
</dbReference>
<evidence type="ECO:0000256" key="5">
    <source>
        <dbReference type="ARBA" id="ARBA00023136"/>
    </source>
</evidence>
<dbReference type="PANTHER" id="PTHR11384:SF59">
    <property type="entry name" value="LYSOSOMAL COBALAMIN TRANSPORTER ABCD4"/>
    <property type="match status" value="1"/>
</dbReference>
<evidence type="ECO:0000259" key="7">
    <source>
        <dbReference type="PROSITE" id="PS50893"/>
    </source>
</evidence>
<dbReference type="SUPFAM" id="SSF52540">
    <property type="entry name" value="P-loop containing nucleoside triphosphate hydrolases"/>
    <property type="match status" value="1"/>
</dbReference>
<dbReference type="InterPro" id="IPR003439">
    <property type="entry name" value="ABC_transporter-like_ATP-bd"/>
</dbReference>
<comment type="subcellular location">
    <subcellularLocation>
        <location evidence="1">Cell membrane</location>
        <topology evidence="1">Multi-pass membrane protein</topology>
    </subcellularLocation>
</comment>
<dbReference type="InterPro" id="IPR027417">
    <property type="entry name" value="P-loop_NTPase"/>
</dbReference>
<evidence type="ECO:0000256" key="4">
    <source>
        <dbReference type="ARBA" id="ARBA00022989"/>
    </source>
</evidence>
<reference evidence="9" key="1">
    <citation type="submission" date="2019-12" db="EMBL/GenBank/DDBJ databases">
        <authorList>
            <person name="Cremers G."/>
        </authorList>
    </citation>
    <scope>NUCLEOTIDE SEQUENCE</scope>
    <source>
        <strain evidence="9">Vvax</strain>
    </source>
</reference>
<dbReference type="GO" id="GO:0005524">
    <property type="term" value="F:ATP binding"/>
    <property type="evidence" value="ECO:0007669"/>
    <property type="project" value="UniProtKB-KW"/>
</dbReference>
<evidence type="ECO:0000313" key="9">
    <source>
        <dbReference type="EMBL" id="CAA2109801.1"/>
    </source>
</evidence>
<dbReference type="RefSeq" id="WP_339093836.1">
    <property type="nucleotide sequence ID" value="NZ_LR743508.1"/>
</dbReference>
<dbReference type="PROSITE" id="PS50893">
    <property type="entry name" value="ABC_TRANSPORTER_2"/>
    <property type="match status" value="1"/>
</dbReference>
<evidence type="ECO:0000256" key="1">
    <source>
        <dbReference type="ARBA" id="ARBA00004651"/>
    </source>
</evidence>
<keyword evidence="3 6" id="KW-0812">Transmembrane</keyword>
<keyword evidence="4 6" id="KW-1133">Transmembrane helix</keyword>
<dbReference type="Gene3D" id="1.20.1560.10">
    <property type="entry name" value="ABC transporter type 1, transmembrane domain"/>
    <property type="match status" value="1"/>
</dbReference>
<keyword evidence="9" id="KW-0547">Nucleotide-binding</keyword>
<protein>
    <submittedName>
        <fullName evidence="9">Inner membrane ABC transporter ATP-binding protein YddA</fullName>
    </submittedName>
</protein>
<dbReference type="InterPro" id="IPR050835">
    <property type="entry name" value="ABC_transporter_sub-D"/>
</dbReference>
<feature type="transmembrane region" description="Helical" evidence="6">
    <location>
        <begin position="154"/>
        <end position="177"/>
    </location>
</feature>
<evidence type="ECO:0000256" key="2">
    <source>
        <dbReference type="ARBA" id="ARBA00022448"/>
    </source>
</evidence>
<feature type="domain" description="ABC transmembrane type-1" evidence="8">
    <location>
        <begin position="61"/>
        <end position="341"/>
    </location>
</feature>
<feature type="transmembrane region" description="Helical" evidence="6">
    <location>
        <begin position="282"/>
        <end position="306"/>
    </location>
</feature>
<evidence type="ECO:0000256" key="6">
    <source>
        <dbReference type="SAM" id="Phobius"/>
    </source>
</evidence>
<keyword evidence="5 6" id="KW-0472">Membrane</keyword>
<dbReference type="Gene3D" id="3.40.50.300">
    <property type="entry name" value="P-loop containing nucleotide triphosphate hydrolases"/>
    <property type="match status" value="1"/>
</dbReference>